<dbReference type="PRINTS" id="PR00740">
    <property type="entry name" value="GLHYDRLASE27"/>
</dbReference>
<keyword evidence="6 8" id="KW-0326">Glycosidase</keyword>
<dbReference type="InterPro" id="IPR002241">
    <property type="entry name" value="Glyco_hydro_27"/>
</dbReference>
<feature type="domain" description="SLH" evidence="10">
    <location>
        <begin position="1367"/>
        <end position="1428"/>
    </location>
</feature>
<dbReference type="Proteomes" id="UP000547209">
    <property type="component" value="Unassembled WGS sequence"/>
</dbReference>
<name>A0A7X0RV31_9BACL</name>
<dbReference type="SUPFAM" id="SSF51445">
    <property type="entry name" value="(Trans)glycosidases"/>
    <property type="match status" value="1"/>
</dbReference>
<organism evidence="11 12">
    <name type="scientific">Cohnella nanjingensis</name>
    <dbReference type="NCBI Taxonomy" id="1387779"/>
    <lineage>
        <taxon>Bacteria</taxon>
        <taxon>Bacillati</taxon>
        <taxon>Bacillota</taxon>
        <taxon>Bacilli</taxon>
        <taxon>Bacillales</taxon>
        <taxon>Paenibacillaceae</taxon>
        <taxon>Cohnella</taxon>
    </lineage>
</organism>
<evidence type="ECO:0000256" key="8">
    <source>
        <dbReference type="RuleBase" id="RU361168"/>
    </source>
</evidence>
<dbReference type="InterPro" id="IPR013785">
    <property type="entry name" value="Aldolase_TIM"/>
</dbReference>
<dbReference type="Gene3D" id="3.20.20.70">
    <property type="entry name" value="Aldolase class I"/>
    <property type="match status" value="1"/>
</dbReference>
<reference evidence="11 12" key="1">
    <citation type="submission" date="2020-08" db="EMBL/GenBank/DDBJ databases">
        <title>Cohnella phylogeny.</title>
        <authorList>
            <person name="Dunlap C."/>
        </authorList>
    </citation>
    <scope>NUCLEOTIDE SEQUENCE [LARGE SCALE GENOMIC DNA]</scope>
    <source>
        <strain evidence="11 12">DSM 28246</strain>
    </source>
</reference>
<comment type="similarity">
    <text evidence="1 8">Belongs to the glycosyl hydrolase 27 family.</text>
</comment>
<feature type="compositionally biased region" description="Polar residues" evidence="9">
    <location>
        <begin position="498"/>
        <end position="520"/>
    </location>
</feature>
<proteinExistence type="inferred from homology"/>
<dbReference type="Pfam" id="PF17801">
    <property type="entry name" value="Melibiase_C"/>
    <property type="match status" value="1"/>
</dbReference>
<evidence type="ECO:0000256" key="9">
    <source>
        <dbReference type="SAM" id="MobiDB-lite"/>
    </source>
</evidence>
<dbReference type="PANTHER" id="PTHR11452">
    <property type="entry name" value="ALPHA-GALACTOSIDASE/ALPHA-N-ACETYLGALACTOSAMINIDASE"/>
    <property type="match status" value="1"/>
</dbReference>
<feature type="region of interest" description="Disordered" evidence="9">
    <location>
        <begin position="1142"/>
        <end position="1172"/>
    </location>
</feature>
<keyword evidence="2" id="KW-0732">Signal</keyword>
<keyword evidence="3 8" id="KW-0378">Hydrolase</keyword>
<evidence type="ECO:0000256" key="4">
    <source>
        <dbReference type="ARBA" id="ARBA00023001"/>
    </source>
</evidence>
<dbReference type="Pfam" id="PF00395">
    <property type="entry name" value="SLH"/>
    <property type="match status" value="3"/>
</dbReference>
<evidence type="ECO:0000256" key="5">
    <source>
        <dbReference type="ARBA" id="ARBA00023277"/>
    </source>
</evidence>
<dbReference type="Pfam" id="PF03442">
    <property type="entry name" value="CBM_X2"/>
    <property type="match status" value="3"/>
</dbReference>
<dbReference type="InterPro" id="IPR005102">
    <property type="entry name" value="Carbo-bd_X2"/>
</dbReference>
<evidence type="ECO:0000256" key="6">
    <source>
        <dbReference type="ARBA" id="ARBA00023295"/>
    </source>
</evidence>
<evidence type="ECO:0000256" key="1">
    <source>
        <dbReference type="ARBA" id="ARBA00009743"/>
    </source>
</evidence>
<keyword evidence="5" id="KW-0119">Carbohydrate metabolism</keyword>
<feature type="domain" description="SLH" evidence="10">
    <location>
        <begin position="1494"/>
        <end position="1551"/>
    </location>
</feature>
<evidence type="ECO:0000313" key="11">
    <source>
        <dbReference type="EMBL" id="MBB6672930.1"/>
    </source>
</evidence>
<dbReference type="Gene3D" id="2.60.120.260">
    <property type="entry name" value="Galactose-binding domain-like"/>
    <property type="match status" value="3"/>
</dbReference>
<keyword evidence="8" id="KW-1015">Disulfide bond</keyword>
<evidence type="ECO:0000259" key="10">
    <source>
        <dbReference type="PROSITE" id="PS51272"/>
    </source>
</evidence>
<feature type="compositionally biased region" description="Gly residues" evidence="9">
    <location>
        <begin position="1152"/>
        <end position="1169"/>
    </location>
</feature>
<dbReference type="InterPro" id="IPR013783">
    <property type="entry name" value="Ig-like_fold"/>
</dbReference>
<evidence type="ECO:0000256" key="2">
    <source>
        <dbReference type="ARBA" id="ARBA00022729"/>
    </source>
</evidence>
<dbReference type="GO" id="GO:0004557">
    <property type="term" value="F:alpha-galactosidase activity"/>
    <property type="evidence" value="ECO:0007669"/>
    <property type="project" value="UniProtKB-EC"/>
</dbReference>
<evidence type="ECO:0000256" key="7">
    <source>
        <dbReference type="ARBA" id="ARBA00023326"/>
    </source>
</evidence>
<protein>
    <recommendedName>
        <fullName evidence="8">Alpha-galactosidase</fullName>
        <ecNumber evidence="8">3.2.1.22</ecNumber>
    </recommendedName>
    <alternativeName>
        <fullName evidence="8">Melibiase</fullName>
    </alternativeName>
</protein>
<dbReference type="Gene3D" id="2.60.40.10">
    <property type="entry name" value="Immunoglobulins"/>
    <property type="match status" value="3"/>
</dbReference>
<dbReference type="CDD" id="cd14792">
    <property type="entry name" value="GH27"/>
    <property type="match status" value="1"/>
</dbReference>
<comment type="caution">
    <text evidence="11">The sequence shown here is derived from an EMBL/GenBank/DDBJ whole genome shotgun (WGS) entry which is preliminary data.</text>
</comment>
<feature type="region of interest" description="Disordered" evidence="9">
    <location>
        <begin position="498"/>
        <end position="525"/>
    </location>
</feature>
<accession>A0A7X0RV31</accession>
<dbReference type="Pfam" id="PF16499">
    <property type="entry name" value="Melibiase_2"/>
    <property type="match status" value="2"/>
</dbReference>
<dbReference type="SUPFAM" id="SSF81296">
    <property type="entry name" value="E set domains"/>
    <property type="match status" value="3"/>
</dbReference>
<dbReference type="EC" id="3.2.1.22" evidence="8"/>
<dbReference type="GO" id="GO:0030245">
    <property type="term" value="P:cellulose catabolic process"/>
    <property type="evidence" value="ECO:0007669"/>
    <property type="project" value="UniProtKB-KW"/>
</dbReference>
<feature type="domain" description="SLH" evidence="10">
    <location>
        <begin position="1430"/>
        <end position="1493"/>
    </location>
</feature>
<dbReference type="InterPro" id="IPR017853">
    <property type="entry name" value="GH"/>
</dbReference>
<keyword evidence="7" id="KW-0624">Polysaccharide degradation</keyword>
<dbReference type="InterPro" id="IPR041233">
    <property type="entry name" value="Melibiase_C"/>
</dbReference>
<dbReference type="PROSITE" id="PS51272">
    <property type="entry name" value="SLH"/>
    <property type="match status" value="3"/>
</dbReference>
<keyword evidence="4" id="KW-0136">Cellulose degradation</keyword>
<comment type="catalytic activity">
    <reaction evidence="8">
        <text>Hydrolysis of terminal, non-reducing alpha-D-galactose residues in alpha-D-galactosides, including galactose oligosaccharides, galactomannans and galactolipids.</text>
        <dbReference type="EC" id="3.2.1.22"/>
    </reaction>
</comment>
<evidence type="ECO:0000313" key="12">
    <source>
        <dbReference type="Proteomes" id="UP000547209"/>
    </source>
</evidence>
<keyword evidence="12" id="KW-1185">Reference proteome</keyword>
<dbReference type="InterPro" id="IPR001119">
    <property type="entry name" value="SLH_dom"/>
</dbReference>
<gene>
    <name evidence="11" type="ORF">H7C19_19810</name>
</gene>
<dbReference type="InterPro" id="IPR013780">
    <property type="entry name" value="Glyco_hydro_b"/>
</dbReference>
<dbReference type="SUPFAM" id="SSF51011">
    <property type="entry name" value="Glycosyl hydrolase domain"/>
    <property type="match status" value="1"/>
</dbReference>
<dbReference type="EMBL" id="JACJVP010000032">
    <property type="protein sequence ID" value="MBB6672930.1"/>
    <property type="molecule type" value="Genomic_DNA"/>
</dbReference>
<dbReference type="PANTHER" id="PTHR11452:SF75">
    <property type="entry name" value="ALPHA-GALACTOSIDASE MEL1"/>
    <property type="match status" value="1"/>
</dbReference>
<dbReference type="InterPro" id="IPR014756">
    <property type="entry name" value="Ig_E-set"/>
</dbReference>
<sequence>MRELKHHSHRRRKSWIGLLLALVVIAQIGFAGPRPNVAAAADNGLALKPYMGWSSYSLQVYDGQAGNWISEAKIKKMSDAMHEKLQAHGYNYINIDAGWNGSMDGYGRPIPSAQLYPGGFENLVDYVHRNGQKIGIYLIPGVSPAAVEQNLPIYDPSGPSGCTIGDIAVKPYKYADYWNIGYKIDFSNPCAQKYVDSIADLIASWGVDFVKFDSVTPGSGHNDTSIDARDDVKAWSQALSKHHIWFELSWALDHNYADYWKQYANGWRVDWDVEAYNRDVGMTQWSNIARLFPDAAMWWRDAGPGGWNDFDSLNVGNGATSGLTKDERQTAMTLWAASSAQLYTGDDLSNLDEYGLGLLTNDEVIAVNQAGHPVHPVSTASDQQAWYANNGDGTYTVALFNLGSKGASVGVNWRDIGLNGSASVRDLWSHQELGAFASGIAPVYLEPHASRLFKVTANSGTATVNDDDTGMRYTGTWTRNGGNELVRDAQDLTVLVSDSSSARTAQSTGDGAAGDSQTQPEALAADAAAVSHTVMINDNDPAIQYANRWGYSSGRSFGDYMGDVHYGEPDNGTQPEVSYTFSGTGIEVLVERSPSSGKLDVYVDGEFKETVDAENASQAGQYAAYGISGLDQGSHTIRIVRNDGGQYYFLLDAFKVTTNSLLEAPSSNSFNKDQPADITTALPFGSASFAGIKNGAAALQLGTDYTVSDDVVTIKSDYLMRQPSGQPAELTFEFAGGDTQRLTLAISGTSIEPTVASFDKRPTAQADLAVKLTLPEGNSLTGIKNGDGSLKEGEDYVVAGDVVHILKAYLANRPVGVTKLTFEFARSDARTLAVTVNNSSSPGRYAMINDDDPAIRYTGAWNRSSGRNLGDYKDDVHWVENNGDSFTYTFQGTGIDYLTEVDQGQGNIEIYIDDASQGLFSTYEANAHNKPQQTVFSISGLTNGLHTIKAVKRSGQFMLLDALRVQLPDLLDVSSVDYDKAVAGPSGLSVNVLASIDSLTGISNGASALVRGADYTVEGSRVTFLPTYLAAQPVGTTKLTFSFAGDYGDDVHASAENGAYFQYAFKGTGVELLSPTGPRQGDMDVYIDGQLRQTVSAHAATRNAQQQLFAIGGLANGLHTIKVVKTSGELMLVDALRFAVPASTSEPDPGSPGDGGSGGGGGGGGGGGTVDTTPIVIVKRTQQPDGTFKDEAKLTGDIAKALIDRQQASGSKAVVVAITDAKDEASSINVTLDQDAVGRIFRSGLDLDLDTVHAKIHIPNASLQGLDGDVIFTLVPVRSAELGAQIVQRANGTTAVASATGGAKVALNGRPVEIETNLQNREVSLMLPLQGGNPSAAELGRLGVYIEHGDGTKEFKKGSVAAFGGSFGLQFTTSKFSTFALVKAADTAAAAHAAYIQGFEGGLFKPEKVITRAEMATILSRVVTRDAGGSTRAYSDVKPGHWAAEAIAQATEMGLMNGFADGTFKPEQPITRAEMAALAVRVTATSEAPGEGFKDTIGHWAENEIRAAQGAGYLKGYEDGAFRPNHSLTRAEAVVVLNRTLVRGPLYGVEQSPWRDVPNSHWAVRDILEASVEHNFAPADGGGEKQIP</sequence>
<dbReference type="Gene3D" id="2.60.40.1180">
    <property type="entry name" value="Golgi alpha-mannosidase II"/>
    <property type="match status" value="1"/>
</dbReference>
<evidence type="ECO:0000256" key="3">
    <source>
        <dbReference type="ARBA" id="ARBA00022801"/>
    </source>
</evidence>